<sequence>MNDIAVFLEEKDIISSFENAKYVKIFTKDNYMWKVRKVILINRTSCSSGINEIRKEYQSLLEQINDCKIVVVTKAFGIPYSVFYMEDFSVWELEGNPMDFLDEIVVSENEKEELDKQEVEVAKKIEEGYYFVDLQELELTNPEMTSKKAIIPYLQKEDVKKIEVSCCHVPPWLIAKKEKGEFTLEINEVSRNNYKVIIEK</sequence>
<gene>
    <name evidence="1" type="ORF">CLOSAC_34300</name>
</gene>
<dbReference type="Proteomes" id="UP000191154">
    <property type="component" value="Unassembled WGS sequence"/>
</dbReference>
<comment type="caution">
    <text evidence="1">The sequence shown here is derived from an EMBL/GenBank/DDBJ whole genome shotgun (WGS) entry which is preliminary data.</text>
</comment>
<dbReference type="InterPro" id="IPR014287">
    <property type="entry name" value="Nase_Fe-Fe_AnfO"/>
</dbReference>
<evidence type="ECO:0000313" key="2">
    <source>
        <dbReference type="Proteomes" id="UP000191154"/>
    </source>
</evidence>
<accession>A0A1S8MYA1</accession>
<organism evidence="1 2">
    <name type="scientific">Clostridium saccharobutylicum</name>
    <dbReference type="NCBI Taxonomy" id="169679"/>
    <lineage>
        <taxon>Bacteria</taxon>
        <taxon>Bacillati</taxon>
        <taxon>Bacillota</taxon>
        <taxon>Clostridia</taxon>
        <taxon>Eubacteriales</taxon>
        <taxon>Clostridiaceae</taxon>
        <taxon>Clostridium</taxon>
    </lineage>
</organism>
<proteinExistence type="predicted"/>
<protein>
    <submittedName>
        <fullName evidence="1">Iron only nitrogenase protein AnfO</fullName>
    </submittedName>
</protein>
<dbReference type="RefSeq" id="WP_077866491.1">
    <property type="nucleotide sequence ID" value="NZ_LZYZ01000007.1"/>
</dbReference>
<dbReference type="EMBL" id="LZYZ01000007">
    <property type="protein sequence ID" value="OOM09150.1"/>
    <property type="molecule type" value="Genomic_DNA"/>
</dbReference>
<evidence type="ECO:0000313" key="1">
    <source>
        <dbReference type="EMBL" id="OOM09150.1"/>
    </source>
</evidence>
<name>A0A1S8MYA1_CLOSA</name>
<dbReference type="Pfam" id="PF09582">
    <property type="entry name" value="AnfO_nitrog"/>
    <property type="match status" value="1"/>
</dbReference>
<reference evidence="1 2" key="1">
    <citation type="submission" date="2016-05" db="EMBL/GenBank/DDBJ databases">
        <title>Microbial solvent formation.</title>
        <authorList>
            <person name="Poehlein A."/>
            <person name="Montoya Solano J.D."/>
            <person name="Flitsch S."/>
            <person name="Krabben P."/>
            <person name="Duerre P."/>
            <person name="Daniel R."/>
        </authorList>
    </citation>
    <scope>NUCLEOTIDE SEQUENCE [LARGE SCALE GENOMIC DNA]</scope>
    <source>
        <strain evidence="1 2">L1-8</strain>
    </source>
</reference>
<dbReference type="AlphaFoldDB" id="A0A1S8MYA1"/>